<dbReference type="OrthoDB" id="25239at2157"/>
<evidence type="ECO:0000313" key="4">
    <source>
        <dbReference type="Proteomes" id="UP000019024"/>
    </source>
</evidence>
<accession>W0JX52</accession>
<dbReference type="InterPro" id="IPR052515">
    <property type="entry name" value="Gfo/Idh/MocA_Oxidoreductase"/>
</dbReference>
<sequence length="338" mass="36697">MVATELRYGIIGCAGMGTNHADAVAETDGATLVACADIDEENAQSFAAEYGTSWHTDPLEMVREDDLDAVSICTPNGTHAEIVTDLAAEGVDILCEKPLEVTLERVNQIERVIEREGITFGCIFQRRTFGGPQLARELIADGRLGEIVLANVAVKWHRESSYYDDVSWHGTTDLDGGILHTQALHGIDLLQWTTGGIDRVAGKTGTLHHDIEVPDTAVASVELSEGGYGQITATTATYPQEPMTLQIHGTKGSLEWRQDDLVTFETIDGDDTETPESFHMGADILGQVRDFVAAIHEGREPMVPFADARNAHDIVFAIEAASDRGEWVDVASIHDDGR</sequence>
<dbReference type="AlphaFoldDB" id="W0JX52"/>
<dbReference type="PANTHER" id="PTHR43249">
    <property type="entry name" value="UDP-N-ACETYL-2-AMINO-2-DEOXY-D-GLUCURONATE OXIDASE"/>
    <property type="match status" value="1"/>
</dbReference>
<dbReference type="Pfam" id="PF22725">
    <property type="entry name" value="GFO_IDH_MocA_C3"/>
    <property type="match status" value="1"/>
</dbReference>
<name>W0JX52_9EURY</name>
<evidence type="ECO:0000259" key="2">
    <source>
        <dbReference type="Pfam" id="PF22725"/>
    </source>
</evidence>
<feature type="domain" description="GFO/IDH/MocA-like oxidoreductase" evidence="2">
    <location>
        <begin position="134"/>
        <end position="255"/>
    </location>
</feature>
<dbReference type="KEGG" id="hlr:HALLA_04305"/>
<dbReference type="HOGENOM" id="CLU_023194_1_0_2"/>
<dbReference type="Gene3D" id="3.30.360.10">
    <property type="entry name" value="Dihydrodipicolinate Reductase, domain 2"/>
    <property type="match status" value="1"/>
</dbReference>
<proteinExistence type="predicted"/>
<dbReference type="SUPFAM" id="SSF55347">
    <property type="entry name" value="Glyceraldehyde-3-phosphate dehydrogenase-like, C-terminal domain"/>
    <property type="match status" value="1"/>
</dbReference>
<dbReference type="Pfam" id="PF01408">
    <property type="entry name" value="GFO_IDH_MocA"/>
    <property type="match status" value="1"/>
</dbReference>
<dbReference type="InterPro" id="IPR055170">
    <property type="entry name" value="GFO_IDH_MocA-like_dom"/>
</dbReference>
<dbReference type="InterPro" id="IPR000683">
    <property type="entry name" value="Gfo/Idh/MocA-like_OxRdtase_N"/>
</dbReference>
<keyword evidence="3" id="KW-0614">Plasmid</keyword>
<dbReference type="RefSeq" id="WP_049954491.1">
    <property type="nucleotide sequence ID" value="NZ_CP007056.1"/>
</dbReference>
<dbReference type="GeneID" id="25147020"/>
<dbReference type="Proteomes" id="UP000019024">
    <property type="component" value="Plasmid unnamed"/>
</dbReference>
<dbReference type="PATRIC" id="fig|797299.3.peg.3366"/>
<dbReference type="GO" id="GO:0000166">
    <property type="term" value="F:nucleotide binding"/>
    <property type="evidence" value="ECO:0007669"/>
    <property type="project" value="InterPro"/>
</dbReference>
<feature type="domain" description="Gfo/Idh/MocA-like oxidoreductase N-terminal" evidence="1">
    <location>
        <begin position="6"/>
        <end position="119"/>
    </location>
</feature>
<protein>
    <recommendedName>
        <fullName evidence="5">Oxidoreductase</fullName>
    </recommendedName>
</protein>
<dbReference type="InterPro" id="IPR036291">
    <property type="entry name" value="NAD(P)-bd_dom_sf"/>
</dbReference>
<dbReference type="SUPFAM" id="SSF51735">
    <property type="entry name" value="NAD(P)-binding Rossmann-fold domains"/>
    <property type="match status" value="1"/>
</dbReference>
<keyword evidence="4" id="KW-1185">Reference proteome</keyword>
<dbReference type="PANTHER" id="PTHR43249:SF1">
    <property type="entry name" value="D-GLUCOSIDE 3-DEHYDROGENASE"/>
    <property type="match status" value="1"/>
</dbReference>
<evidence type="ECO:0000259" key="1">
    <source>
        <dbReference type="Pfam" id="PF01408"/>
    </source>
</evidence>
<evidence type="ECO:0008006" key="5">
    <source>
        <dbReference type="Google" id="ProtNLM"/>
    </source>
</evidence>
<dbReference type="eggNOG" id="arCOG01622">
    <property type="taxonomic scope" value="Archaea"/>
</dbReference>
<evidence type="ECO:0000313" key="3">
    <source>
        <dbReference type="EMBL" id="AHG01628.1"/>
    </source>
</evidence>
<geneLocation type="plasmid" evidence="3">
    <name>unnamed</name>
</geneLocation>
<dbReference type="EMBL" id="CP007056">
    <property type="protein sequence ID" value="AHG01628.1"/>
    <property type="molecule type" value="Genomic_DNA"/>
</dbReference>
<reference evidence="3 4" key="1">
    <citation type="submission" date="2014-01" db="EMBL/GenBank/DDBJ databases">
        <authorList>
            <consortium name="DOE Joint Genome Institute"/>
            <person name="Anderson I."/>
            <person name="Huntemann M."/>
            <person name="Han J."/>
            <person name="Chen A."/>
            <person name="Kyrpides N."/>
            <person name="Mavromatis K."/>
            <person name="Markowitz V."/>
            <person name="Palaniappan K."/>
            <person name="Ivanova N."/>
            <person name="Schaumberg A."/>
            <person name="Pati A."/>
            <person name="Liolios K."/>
            <person name="Nordberg H.P."/>
            <person name="Cantor M.N."/>
            <person name="Hua S.X."/>
            <person name="Woyke T."/>
        </authorList>
    </citation>
    <scope>NUCLEOTIDE SEQUENCE [LARGE SCALE GENOMIC DNA]</scope>
    <source>
        <strain evidence="3 4">XH-48</strain>
        <plasmid evidence="4">1</plasmid>
    </source>
</reference>
<organism evidence="3 4">
    <name type="scientific">Halostagnicola larsenii XH-48</name>
    <dbReference type="NCBI Taxonomy" id="797299"/>
    <lineage>
        <taxon>Archaea</taxon>
        <taxon>Methanobacteriati</taxon>
        <taxon>Methanobacteriota</taxon>
        <taxon>Stenosarchaea group</taxon>
        <taxon>Halobacteria</taxon>
        <taxon>Halobacteriales</taxon>
        <taxon>Natrialbaceae</taxon>
        <taxon>Halostagnicola</taxon>
    </lineage>
</organism>
<dbReference type="Gene3D" id="3.40.50.720">
    <property type="entry name" value="NAD(P)-binding Rossmann-like Domain"/>
    <property type="match status" value="1"/>
</dbReference>
<gene>
    <name evidence="3" type="ORF">HALLA_04305</name>
</gene>